<gene>
    <name evidence="3" type="ORF">GA0070216_12075</name>
</gene>
<dbReference type="Proteomes" id="UP000198797">
    <property type="component" value="Unassembled WGS sequence"/>
</dbReference>
<proteinExistence type="inferred from homology"/>
<dbReference type="RefSeq" id="WP_218108299.1">
    <property type="nucleotide sequence ID" value="NZ_FMCU01000020.1"/>
</dbReference>
<evidence type="ECO:0000313" key="4">
    <source>
        <dbReference type="Proteomes" id="UP000198797"/>
    </source>
</evidence>
<dbReference type="EMBL" id="FMCU01000020">
    <property type="protein sequence ID" value="SCF46809.1"/>
    <property type="molecule type" value="Genomic_DNA"/>
</dbReference>
<dbReference type="STRING" id="121616.GA0070216_12075"/>
<sequence>MTRLRLAVARRWRTTVGRAALALLLTCATTLLVDVIAPVSARAETVPVPLGSAADFAVLAGTTVTNTGASAVTGDLGVSPGTAVTGFPPGQINGAIHSNDGPAVQAQADLAVAYDNALTRTTTDTISDGLGGTTRTTGVYNSAGGTFGIAGTLTLDAEGDPNAVFIFKATSTLITAADSAVELINGAQACNVFWQVGSSATLGANSTLRGDILAFTSITVGAGLVVDGRTMAINGAVTLDTSTITRSSCAVPGELSITAPETADLGGGAPGSAVSANLGSVTVTDDRLLSVAAWTATVVATDFVTTGSPVQTIANVNVSYWSGPATSTTGIGTFTSGQPTPQDAQTLDVERTAFTLTGGRGSNSATWDPVVSVQLPLAAVVGSYTGTVTFSVA</sequence>
<keyword evidence="4" id="KW-1185">Reference proteome</keyword>
<dbReference type="InterPro" id="IPR021884">
    <property type="entry name" value="Ice-bd_prot"/>
</dbReference>
<evidence type="ECO:0000256" key="2">
    <source>
        <dbReference type="ARBA" id="ARBA00022729"/>
    </source>
</evidence>
<reference evidence="4" key="1">
    <citation type="submission" date="2016-06" db="EMBL/GenBank/DDBJ databases">
        <authorList>
            <person name="Varghese N."/>
            <person name="Submissions Spin"/>
        </authorList>
    </citation>
    <scope>NUCLEOTIDE SEQUENCE [LARGE SCALE GENOMIC DNA]</scope>
    <source>
        <strain evidence="4">DSM 44100</strain>
    </source>
</reference>
<name>A0A1C5ANL2_9ACTN</name>
<dbReference type="Pfam" id="PF11999">
    <property type="entry name" value="Ice_binding"/>
    <property type="match status" value="1"/>
</dbReference>
<accession>A0A1C5ANL2</accession>
<protein>
    <recommendedName>
        <fullName evidence="5">DUF3494 domain-containing protein</fullName>
    </recommendedName>
</protein>
<organism evidence="3 4">
    <name type="scientific">Micromonospora matsumotoense</name>
    <dbReference type="NCBI Taxonomy" id="121616"/>
    <lineage>
        <taxon>Bacteria</taxon>
        <taxon>Bacillati</taxon>
        <taxon>Actinomycetota</taxon>
        <taxon>Actinomycetes</taxon>
        <taxon>Micromonosporales</taxon>
        <taxon>Micromonosporaceae</taxon>
        <taxon>Micromonospora</taxon>
    </lineage>
</organism>
<evidence type="ECO:0008006" key="5">
    <source>
        <dbReference type="Google" id="ProtNLM"/>
    </source>
</evidence>
<keyword evidence="2" id="KW-0732">Signal</keyword>
<dbReference type="AlphaFoldDB" id="A0A1C5ANL2"/>
<evidence type="ECO:0000313" key="3">
    <source>
        <dbReference type="EMBL" id="SCF46809.1"/>
    </source>
</evidence>
<evidence type="ECO:0000256" key="1">
    <source>
        <dbReference type="ARBA" id="ARBA00005445"/>
    </source>
</evidence>
<comment type="similarity">
    <text evidence="1">Belongs to the ice-binding protein family.</text>
</comment>